<dbReference type="RefSeq" id="WP_076501812.1">
    <property type="nucleotide sequence ID" value="NZ_FTOP01000010.1"/>
</dbReference>
<gene>
    <name evidence="2" type="ORF">SAMN05421761_11086</name>
</gene>
<accession>A0A1N7NJL5</accession>
<dbReference type="Pfam" id="PF04230">
    <property type="entry name" value="PS_pyruv_trans"/>
    <property type="match status" value="1"/>
</dbReference>
<keyword evidence="3" id="KW-1185">Reference proteome</keyword>
<protein>
    <submittedName>
        <fullName evidence="2">Pyruvyltransferase</fullName>
    </submittedName>
</protein>
<proteinExistence type="predicted"/>
<name>A0A1N7NJL5_9BACT</name>
<organism evidence="2 3">
    <name type="scientific">Belliella pelovolcani</name>
    <dbReference type="NCBI Taxonomy" id="529505"/>
    <lineage>
        <taxon>Bacteria</taxon>
        <taxon>Pseudomonadati</taxon>
        <taxon>Bacteroidota</taxon>
        <taxon>Cytophagia</taxon>
        <taxon>Cytophagales</taxon>
        <taxon>Cyclobacteriaceae</taxon>
        <taxon>Belliella</taxon>
    </lineage>
</organism>
<reference evidence="3" key="1">
    <citation type="submission" date="2017-01" db="EMBL/GenBank/DDBJ databases">
        <authorList>
            <person name="Varghese N."/>
            <person name="Submissions S."/>
        </authorList>
    </citation>
    <scope>NUCLEOTIDE SEQUENCE [LARGE SCALE GENOMIC DNA]</scope>
    <source>
        <strain evidence="3">DSM 46698</strain>
    </source>
</reference>
<evidence type="ECO:0000259" key="1">
    <source>
        <dbReference type="Pfam" id="PF04230"/>
    </source>
</evidence>
<dbReference type="InterPro" id="IPR007345">
    <property type="entry name" value="Polysacch_pyruvyl_Trfase"/>
</dbReference>
<dbReference type="STRING" id="529505.SAMN05421761_11086"/>
<dbReference type="Proteomes" id="UP000186026">
    <property type="component" value="Unassembled WGS sequence"/>
</dbReference>
<dbReference type="AlphaFoldDB" id="A0A1N7NJL5"/>
<dbReference type="EMBL" id="FTOP01000010">
    <property type="protein sequence ID" value="SIS98546.1"/>
    <property type="molecule type" value="Genomic_DNA"/>
</dbReference>
<evidence type="ECO:0000313" key="3">
    <source>
        <dbReference type="Proteomes" id="UP000186026"/>
    </source>
</evidence>
<sequence>MLGNRSIKNSLKSFLSRYYWVSYDKHKNNFGDILTPHIVAHLSDKKVIRIPSLFYRFTNHFFMIGSILQKSTSKTIIWGSGFISAKVKCKEEPLEICAVRGPLTKSKLEAAGIECPNVFGDPALLMPEIYQPKVKKKYRIGIIPHYVDKANPWLEKFDHDEEVTVIDVQQSNPLHVIDEILACDRIISSSLHGVIVADAYQIPSLWIEFSDQVVGEGFKFLDYFMSVKRKDRRPICIKKHTKIHEIERNFYDYKIDIDLEQLKSSCPL</sequence>
<dbReference type="GO" id="GO:0016740">
    <property type="term" value="F:transferase activity"/>
    <property type="evidence" value="ECO:0007669"/>
    <property type="project" value="UniProtKB-KW"/>
</dbReference>
<evidence type="ECO:0000313" key="2">
    <source>
        <dbReference type="EMBL" id="SIS98546.1"/>
    </source>
</evidence>
<feature type="domain" description="Polysaccharide pyruvyl transferase" evidence="1">
    <location>
        <begin position="20"/>
        <end position="208"/>
    </location>
</feature>
<keyword evidence="2" id="KW-0808">Transferase</keyword>
<dbReference type="OrthoDB" id="9803627at2"/>